<dbReference type="OrthoDB" id="8656789at2"/>
<organism evidence="2 3">
    <name type="scientific">Pseudomonas caspiana</name>
    <dbReference type="NCBI Taxonomy" id="1451454"/>
    <lineage>
        <taxon>Bacteria</taxon>
        <taxon>Pseudomonadati</taxon>
        <taxon>Pseudomonadota</taxon>
        <taxon>Gammaproteobacteria</taxon>
        <taxon>Pseudomonadales</taxon>
        <taxon>Pseudomonadaceae</taxon>
        <taxon>Pseudomonas</taxon>
    </lineage>
</organism>
<feature type="signal peptide" evidence="1">
    <location>
        <begin position="1"/>
        <end position="16"/>
    </location>
</feature>
<feature type="chain" id="PRO_5013005936" description="Lipoprotein" evidence="1">
    <location>
        <begin position="17"/>
        <end position="130"/>
    </location>
</feature>
<sequence length="130" mass="14352">MKKFALLLLASSVLLAACGPDKIVYDLPSPSGKYHAQVRSCPETGSITWGEQLEVNILEAGVSEDCHSDVQSFTGFKARPPGLPVEQLQLEWLSDTQFRAWYPGLKPNVEPSGSYTKYNTPVQIIYLPKP</sequence>
<dbReference type="PROSITE" id="PS51257">
    <property type="entry name" value="PROKAR_LIPOPROTEIN"/>
    <property type="match status" value="1"/>
</dbReference>
<gene>
    <name evidence="2" type="ORF">AUC60_02080</name>
</gene>
<comment type="caution">
    <text evidence="2">The sequence shown here is derived from an EMBL/GenBank/DDBJ whole genome shotgun (WGS) entry which is preliminary data.</text>
</comment>
<dbReference type="EMBL" id="LOHF01000001">
    <property type="protein sequence ID" value="OUM75909.1"/>
    <property type="molecule type" value="Genomic_DNA"/>
</dbReference>
<proteinExistence type="predicted"/>
<accession>A0A1Y3P844</accession>
<evidence type="ECO:0008006" key="4">
    <source>
        <dbReference type="Google" id="ProtNLM"/>
    </source>
</evidence>
<keyword evidence="3" id="KW-1185">Reference proteome</keyword>
<protein>
    <recommendedName>
        <fullName evidence="4">Lipoprotein</fullName>
    </recommendedName>
</protein>
<keyword evidence="1" id="KW-0732">Signal</keyword>
<reference evidence="2 3" key="1">
    <citation type="journal article" date="2017" name="Syst. Appl. Microbiol.">
        <title>Pseudomonas caspiana sp. nov., a citrus pathogen in the Pseudomonas syringae phylogenetic group.</title>
        <authorList>
            <person name="Busquets A."/>
            <person name="Gomila M."/>
            <person name="Beiki F."/>
            <person name="Mulet M."/>
            <person name="Rahimian H."/>
            <person name="Garcia-Valdes E."/>
            <person name="Lalucat J."/>
        </authorList>
    </citation>
    <scope>NUCLEOTIDE SEQUENCE [LARGE SCALE GENOMIC DNA]</scope>
    <source>
        <strain evidence="2 3">FBF102</strain>
    </source>
</reference>
<dbReference type="RefSeq" id="WP_087264425.1">
    <property type="nucleotide sequence ID" value="NZ_JBJGBV010000001.1"/>
</dbReference>
<dbReference type="Proteomes" id="UP000195440">
    <property type="component" value="Unassembled WGS sequence"/>
</dbReference>
<name>A0A1Y3P844_9PSED</name>
<evidence type="ECO:0000256" key="1">
    <source>
        <dbReference type="SAM" id="SignalP"/>
    </source>
</evidence>
<evidence type="ECO:0000313" key="2">
    <source>
        <dbReference type="EMBL" id="OUM75909.1"/>
    </source>
</evidence>
<dbReference type="AlphaFoldDB" id="A0A1Y3P844"/>
<evidence type="ECO:0000313" key="3">
    <source>
        <dbReference type="Proteomes" id="UP000195440"/>
    </source>
</evidence>